<name>A0ABT0UPE4_9ACTN</name>
<comment type="caution">
    <text evidence="1">The sequence shown here is derived from an EMBL/GenBank/DDBJ whole genome shotgun (WGS) entry which is preliminary data.</text>
</comment>
<gene>
    <name evidence="1" type="ORF">NBG84_18865</name>
</gene>
<evidence type="ECO:0000313" key="1">
    <source>
        <dbReference type="EMBL" id="MCM2390329.1"/>
    </source>
</evidence>
<dbReference type="Proteomes" id="UP001431429">
    <property type="component" value="Unassembled WGS sequence"/>
</dbReference>
<dbReference type="RefSeq" id="WP_250920665.1">
    <property type="nucleotide sequence ID" value="NZ_JAMQAW010000024.1"/>
</dbReference>
<sequence>MGRKPFQFEGDYAAVSQDEYKRRARDPRFQYPHRIEYAAIGWANVLGHAEFPPGELNKIMADKSGKIPSKDALNLHVGRAKEWGLVEAESNRRCLVLPMHRFQKGIGDETCDEHGIRPAKRFRP</sequence>
<organism evidence="1 2">
    <name type="scientific">Streptomyces albipurpureus</name>
    <dbReference type="NCBI Taxonomy" id="2897419"/>
    <lineage>
        <taxon>Bacteria</taxon>
        <taxon>Bacillati</taxon>
        <taxon>Actinomycetota</taxon>
        <taxon>Actinomycetes</taxon>
        <taxon>Kitasatosporales</taxon>
        <taxon>Streptomycetaceae</taxon>
        <taxon>Streptomyces</taxon>
    </lineage>
</organism>
<dbReference type="EMBL" id="JAMQAW010000024">
    <property type="protein sequence ID" value="MCM2390329.1"/>
    <property type="molecule type" value="Genomic_DNA"/>
</dbReference>
<evidence type="ECO:0000313" key="2">
    <source>
        <dbReference type="Proteomes" id="UP001431429"/>
    </source>
</evidence>
<keyword evidence="2" id="KW-1185">Reference proteome</keyword>
<protein>
    <submittedName>
        <fullName evidence="1">Uncharacterized protein</fullName>
    </submittedName>
</protein>
<proteinExistence type="predicted"/>
<accession>A0ABT0UPE4</accession>
<reference evidence="1" key="1">
    <citation type="submission" date="2022-06" db="EMBL/GenBank/DDBJ databases">
        <title>Genome public.</title>
        <authorList>
            <person name="Sun Q."/>
        </authorList>
    </citation>
    <scope>NUCLEOTIDE SEQUENCE</scope>
    <source>
        <strain evidence="1">CWNU-1</strain>
    </source>
</reference>